<keyword evidence="1" id="KW-0732">Signal</keyword>
<sequence length="104" mass="11985">MMVVIFVFTLSLRTCEAEYNEANEDVEDSSPPYITNPDEHAEEVNGEHIEPQNPYAGVEIRPEKQIDLSKIKAKIIGVFDANLDSNSEEDEDDFEDFDDYNYIY</sequence>
<proteinExistence type="predicted"/>
<feature type="signal peptide" evidence="1">
    <location>
        <begin position="1"/>
        <end position="17"/>
    </location>
</feature>
<evidence type="ECO:0000313" key="3">
    <source>
        <dbReference type="Proteomes" id="UP001461498"/>
    </source>
</evidence>
<dbReference type="Proteomes" id="UP001461498">
    <property type="component" value="Unassembled WGS sequence"/>
</dbReference>
<evidence type="ECO:0000313" key="2">
    <source>
        <dbReference type="EMBL" id="KAK9507187.1"/>
    </source>
</evidence>
<comment type="caution">
    <text evidence="2">The sequence shown here is derived from an EMBL/GenBank/DDBJ whole genome shotgun (WGS) entry which is preliminary data.</text>
</comment>
<dbReference type="AlphaFoldDB" id="A0AAW1D9I0"/>
<gene>
    <name evidence="2" type="ORF">O3M35_007095</name>
</gene>
<name>A0AAW1D9I0_9HEMI</name>
<feature type="chain" id="PRO_5043721427" evidence="1">
    <location>
        <begin position="18"/>
        <end position="104"/>
    </location>
</feature>
<dbReference type="EMBL" id="JAPXFL010000004">
    <property type="protein sequence ID" value="KAK9507187.1"/>
    <property type="molecule type" value="Genomic_DNA"/>
</dbReference>
<reference evidence="2 3" key="1">
    <citation type="submission" date="2022-12" db="EMBL/GenBank/DDBJ databases">
        <title>Chromosome-level genome assembly of true bugs.</title>
        <authorList>
            <person name="Ma L."/>
            <person name="Li H."/>
        </authorList>
    </citation>
    <scope>NUCLEOTIDE SEQUENCE [LARGE SCALE GENOMIC DNA]</scope>
    <source>
        <strain evidence="2">Lab_2022b</strain>
    </source>
</reference>
<keyword evidence="3" id="KW-1185">Reference proteome</keyword>
<evidence type="ECO:0000256" key="1">
    <source>
        <dbReference type="SAM" id="SignalP"/>
    </source>
</evidence>
<organism evidence="2 3">
    <name type="scientific">Rhynocoris fuscipes</name>
    <dbReference type="NCBI Taxonomy" id="488301"/>
    <lineage>
        <taxon>Eukaryota</taxon>
        <taxon>Metazoa</taxon>
        <taxon>Ecdysozoa</taxon>
        <taxon>Arthropoda</taxon>
        <taxon>Hexapoda</taxon>
        <taxon>Insecta</taxon>
        <taxon>Pterygota</taxon>
        <taxon>Neoptera</taxon>
        <taxon>Paraneoptera</taxon>
        <taxon>Hemiptera</taxon>
        <taxon>Heteroptera</taxon>
        <taxon>Panheteroptera</taxon>
        <taxon>Cimicomorpha</taxon>
        <taxon>Reduviidae</taxon>
        <taxon>Harpactorinae</taxon>
        <taxon>Harpactorini</taxon>
        <taxon>Rhynocoris</taxon>
    </lineage>
</organism>
<accession>A0AAW1D9I0</accession>
<protein>
    <submittedName>
        <fullName evidence="2">Uncharacterized protein</fullName>
    </submittedName>
</protein>